<evidence type="ECO:0000313" key="1">
    <source>
        <dbReference type="EMBL" id="CRK94963.1"/>
    </source>
</evidence>
<dbReference type="EMBL" id="CVRI01000040">
    <property type="protein sequence ID" value="CRK94963.1"/>
    <property type="molecule type" value="Genomic_DNA"/>
</dbReference>
<keyword evidence="2" id="KW-1185">Reference proteome</keyword>
<dbReference type="Proteomes" id="UP000183832">
    <property type="component" value="Unassembled WGS sequence"/>
</dbReference>
<accession>A0A1J1I446</accession>
<protein>
    <submittedName>
        <fullName evidence="1">CLUMA_CG008451, isoform A</fullName>
    </submittedName>
</protein>
<gene>
    <name evidence="1" type="ORF">CLUMA_CG008451</name>
</gene>
<name>A0A1J1I446_9DIPT</name>
<dbReference type="AlphaFoldDB" id="A0A1J1I446"/>
<organism evidence="1 2">
    <name type="scientific">Clunio marinus</name>
    <dbReference type="NCBI Taxonomy" id="568069"/>
    <lineage>
        <taxon>Eukaryota</taxon>
        <taxon>Metazoa</taxon>
        <taxon>Ecdysozoa</taxon>
        <taxon>Arthropoda</taxon>
        <taxon>Hexapoda</taxon>
        <taxon>Insecta</taxon>
        <taxon>Pterygota</taxon>
        <taxon>Neoptera</taxon>
        <taxon>Endopterygota</taxon>
        <taxon>Diptera</taxon>
        <taxon>Nematocera</taxon>
        <taxon>Chironomoidea</taxon>
        <taxon>Chironomidae</taxon>
        <taxon>Clunio</taxon>
    </lineage>
</organism>
<reference evidence="1 2" key="1">
    <citation type="submission" date="2015-04" db="EMBL/GenBank/DDBJ databases">
        <authorList>
            <person name="Syromyatnikov M.Y."/>
            <person name="Popov V.N."/>
        </authorList>
    </citation>
    <scope>NUCLEOTIDE SEQUENCE [LARGE SCALE GENOMIC DNA]</scope>
</reference>
<evidence type="ECO:0000313" key="2">
    <source>
        <dbReference type="Proteomes" id="UP000183832"/>
    </source>
</evidence>
<sequence>MNRFCSQINYYSDFHRKKLQVWTANRLHHSTFQITQFLSSFSSSFSSRNLHISHIFNHTNMHIKEIVVSFDFSRRTVWFQIQTTGESCNISLTHLKFHLSKLILLPGRSLSSEGKTKSQGQITQQIP</sequence>
<proteinExistence type="predicted"/>